<proteinExistence type="predicted"/>
<dbReference type="AlphaFoldDB" id="A0A1H9ZRL2"/>
<evidence type="ECO:0000259" key="3">
    <source>
        <dbReference type="PROSITE" id="PS50883"/>
    </source>
</evidence>
<feature type="domain" description="PAS" evidence="2">
    <location>
        <begin position="195"/>
        <end position="265"/>
    </location>
</feature>
<dbReference type="CDD" id="cd01949">
    <property type="entry name" value="GGDEF"/>
    <property type="match status" value="1"/>
</dbReference>
<dbReference type="InterPro" id="IPR035965">
    <property type="entry name" value="PAS-like_dom_sf"/>
</dbReference>
<dbReference type="PANTHER" id="PTHR44757:SF2">
    <property type="entry name" value="BIOFILM ARCHITECTURE MAINTENANCE PROTEIN MBAA"/>
    <property type="match status" value="1"/>
</dbReference>
<dbReference type="InterPro" id="IPR000160">
    <property type="entry name" value="GGDEF_dom"/>
</dbReference>
<dbReference type="NCBIfam" id="TIGR00254">
    <property type="entry name" value="GGDEF"/>
    <property type="match status" value="1"/>
</dbReference>
<dbReference type="NCBIfam" id="TIGR00229">
    <property type="entry name" value="sensory_box"/>
    <property type="match status" value="1"/>
</dbReference>
<evidence type="ECO:0000259" key="4">
    <source>
        <dbReference type="PROSITE" id="PS50887"/>
    </source>
</evidence>
<dbReference type="SUPFAM" id="SSF55073">
    <property type="entry name" value="Nucleotide cyclase"/>
    <property type="match status" value="1"/>
</dbReference>
<dbReference type="CDD" id="cd00130">
    <property type="entry name" value="PAS"/>
    <property type="match status" value="1"/>
</dbReference>
<dbReference type="SMART" id="SM00052">
    <property type="entry name" value="EAL"/>
    <property type="match status" value="1"/>
</dbReference>
<sequence>MTVSCPVPPASSGAAARHLTPRLEGTHRPLKGAAPSADDPGVRQTAQLQSGTRGGHVSETAESRVGRLPTEVSASIFYSATVGDATALLVVEYVDGEALISWGNDSAAHLLGHPLDELRRSPLAGVLPDLGDGGLALLLRERTAQVTVPVRTATGAAVECVLVAMPEPSGRRWMVRIIATANELERALRATADAHERRFATITERSPVPMLLSEQGMRLAHVNEALCDLVGLRAEQLLGTGWLAVLHPDDVDAVVDQVAAVLDGDEGQVRVRLVLAGHEVRTAVLRLSPLLTPGAGAGFVGTLEDITDRLAFEARLAHQATHDPLTGLPNRTLLNHWVEERFTAGRSGLSCLFLDVDDFKLVNDSLGHTAGDTLLVELAGRLRRTVRPGDLVARFGGDEFVVVCEGLTEDGAVGLAQRVIATLCRPVRLGGVDVRPHVSVGVTVQTAEHADANELIRDCDIALYQAKAGGKGRVALLDESGREAARDRLRLVADLRDAIEQRSLTVAYQPIFRAGDGAAVGVEALARWRHAERGPVSPEVFVPLAEQSGLIDGLGLLVLDETCRQLAEWTRELGAAAPSHAQVNVSALQLDPSLPAQVQAALDRHGLAPHRLAMELTESALMTDPAAARDILQALRDLGLHLAIDDFGTGYSSLAYLRHLPVDSLKVDRSFVAELTAGHNEIASAVIGLARTLGLSTVAEGVETPEQAAELTGLGVTYLQGFGLGLPMTGAECTTWFASRQELAP</sequence>
<name>A0A1H9ZRL2_9ACTN</name>
<dbReference type="Proteomes" id="UP000198507">
    <property type="component" value="Unassembled WGS sequence"/>
</dbReference>
<evidence type="ECO:0000256" key="1">
    <source>
        <dbReference type="SAM" id="MobiDB-lite"/>
    </source>
</evidence>
<evidence type="ECO:0000313" key="5">
    <source>
        <dbReference type="EMBL" id="SES84344.1"/>
    </source>
</evidence>
<dbReference type="SMART" id="SM00267">
    <property type="entry name" value="GGDEF"/>
    <property type="match status" value="1"/>
</dbReference>
<dbReference type="Pfam" id="PF00990">
    <property type="entry name" value="GGDEF"/>
    <property type="match status" value="1"/>
</dbReference>
<dbReference type="InterPro" id="IPR035919">
    <property type="entry name" value="EAL_sf"/>
</dbReference>
<evidence type="ECO:0000313" key="6">
    <source>
        <dbReference type="Proteomes" id="UP000198507"/>
    </source>
</evidence>
<dbReference type="PANTHER" id="PTHR44757">
    <property type="entry name" value="DIGUANYLATE CYCLASE DGCP"/>
    <property type="match status" value="1"/>
</dbReference>
<dbReference type="InterPro" id="IPR052155">
    <property type="entry name" value="Biofilm_reg_signaling"/>
</dbReference>
<feature type="region of interest" description="Disordered" evidence="1">
    <location>
        <begin position="25"/>
        <end position="65"/>
    </location>
</feature>
<dbReference type="PROSITE" id="PS50112">
    <property type="entry name" value="PAS"/>
    <property type="match status" value="1"/>
</dbReference>
<dbReference type="InterPro" id="IPR013656">
    <property type="entry name" value="PAS_4"/>
</dbReference>
<gene>
    <name evidence="5" type="ORF">SAMN04488546_0743</name>
</gene>
<protein>
    <submittedName>
        <fullName evidence="5">PAS domain S-box-containing protein/diguanylate cyclase (GGDEF) domain-containing protein</fullName>
    </submittedName>
</protein>
<dbReference type="InterPro" id="IPR029787">
    <property type="entry name" value="Nucleotide_cyclase"/>
</dbReference>
<dbReference type="SMART" id="SM00091">
    <property type="entry name" value="PAS"/>
    <property type="match status" value="1"/>
</dbReference>
<dbReference type="Gene3D" id="3.30.70.270">
    <property type="match status" value="1"/>
</dbReference>
<dbReference type="CDD" id="cd01948">
    <property type="entry name" value="EAL"/>
    <property type="match status" value="1"/>
</dbReference>
<dbReference type="SUPFAM" id="SSF141868">
    <property type="entry name" value="EAL domain-like"/>
    <property type="match status" value="1"/>
</dbReference>
<dbReference type="Pfam" id="PF00563">
    <property type="entry name" value="EAL"/>
    <property type="match status" value="1"/>
</dbReference>
<keyword evidence="6" id="KW-1185">Reference proteome</keyword>
<organism evidence="5 6">
    <name type="scientific">Geodermatophilus poikilotrophus</name>
    <dbReference type="NCBI Taxonomy" id="1333667"/>
    <lineage>
        <taxon>Bacteria</taxon>
        <taxon>Bacillati</taxon>
        <taxon>Actinomycetota</taxon>
        <taxon>Actinomycetes</taxon>
        <taxon>Geodermatophilales</taxon>
        <taxon>Geodermatophilaceae</taxon>
        <taxon>Geodermatophilus</taxon>
    </lineage>
</organism>
<dbReference type="EMBL" id="FOIE01000001">
    <property type="protein sequence ID" value="SES84344.1"/>
    <property type="molecule type" value="Genomic_DNA"/>
</dbReference>
<dbReference type="InterPro" id="IPR000014">
    <property type="entry name" value="PAS"/>
</dbReference>
<dbReference type="Gene3D" id="3.30.450.20">
    <property type="entry name" value="PAS domain"/>
    <property type="match status" value="1"/>
</dbReference>
<dbReference type="SUPFAM" id="SSF55785">
    <property type="entry name" value="PYP-like sensor domain (PAS domain)"/>
    <property type="match status" value="1"/>
</dbReference>
<evidence type="ECO:0000259" key="2">
    <source>
        <dbReference type="PROSITE" id="PS50112"/>
    </source>
</evidence>
<dbReference type="PROSITE" id="PS50883">
    <property type="entry name" value="EAL"/>
    <property type="match status" value="1"/>
</dbReference>
<dbReference type="Gene3D" id="3.20.20.450">
    <property type="entry name" value="EAL domain"/>
    <property type="match status" value="1"/>
</dbReference>
<dbReference type="PROSITE" id="PS50887">
    <property type="entry name" value="GGDEF"/>
    <property type="match status" value="1"/>
</dbReference>
<feature type="domain" description="EAL" evidence="3">
    <location>
        <begin position="488"/>
        <end position="741"/>
    </location>
</feature>
<reference evidence="6" key="1">
    <citation type="submission" date="2016-10" db="EMBL/GenBank/DDBJ databases">
        <authorList>
            <person name="Varghese N."/>
            <person name="Submissions S."/>
        </authorList>
    </citation>
    <scope>NUCLEOTIDE SEQUENCE [LARGE SCALE GENOMIC DNA]</scope>
    <source>
        <strain evidence="6">DSM 44209</strain>
    </source>
</reference>
<dbReference type="InterPro" id="IPR001633">
    <property type="entry name" value="EAL_dom"/>
</dbReference>
<feature type="domain" description="GGDEF" evidence="4">
    <location>
        <begin position="347"/>
        <end position="479"/>
    </location>
</feature>
<dbReference type="Pfam" id="PF08448">
    <property type="entry name" value="PAS_4"/>
    <property type="match status" value="1"/>
</dbReference>
<dbReference type="OrthoDB" id="23692at2"/>
<dbReference type="InterPro" id="IPR043128">
    <property type="entry name" value="Rev_trsase/Diguanyl_cyclase"/>
</dbReference>
<accession>A0A1H9ZRL2</accession>